<reference evidence="1" key="1">
    <citation type="journal article" date="2014" name="Front. Microbiol.">
        <title>High frequency of phylogenetically diverse reductive dehalogenase-homologous genes in deep subseafloor sedimentary metagenomes.</title>
        <authorList>
            <person name="Kawai M."/>
            <person name="Futagami T."/>
            <person name="Toyoda A."/>
            <person name="Takaki Y."/>
            <person name="Nishi S."/>
            <person name="Hori S."/>
            <person name="Arai W."/>
            <person name="Tsubouchi T."/>
            <person name="Morono Y."/>
            <person name="Uchiyama I."/>
            <person name="Ito T."/>
            <person name="Fujiyama A."/>
            <person name="Inagaki F."/>
            <person name="Takami H."/>
        </authorList>
    </citation>
    <scope>NUCLEOTIDE SEQUENCE</scope>
    <source>
        <strain evidence="1">Expedition CK06-06</strain>
    </source>
</reference>
<proteinExistence type="predicted"/>
<gene>
    <name evidence="1" type="ORF">S06H3_10972</name>
</gene>
<evidence type="ECO:0000313" key="1">
    <source>
        <dbReference type="EMBL" id="GAI12427.1"/>
    </source>
</evidence>
<dbReference type="EMBL" id="BARV01005207">
    <property type="protein sequence ID" value="GAI12427.1"/>
    <property type="molecule type" value="Genomic_DNA"/>
</dbReference>
<dbReference type="AlphaFoldDB" id="X1KZB8"/>
<feature type="non-terminal residue" evidence="1">
    <location>
        <position position="81"/>
    </location>
</feature>
<name>X1KZB8_9ZZZZ</name>
<sequence>MSETLKHAGINHEEIDIGGIKTYREIFPKGQIILLPMAKGKKGEYGSAIEWDIRVHKAGIVGPQPLTVEIVRVLGGLAEEE</sequence>
<protein>
    <submittedName>
        <fullName evidence="1">Uncharacterized protein</fullName>
    </submittedName>
</protein>
<accession>X1KZB8</accession>
<comment type="caution">
    <text evidence="1">The sequence shown here is derived from an EMBL/GenBank/DDBJ whole genome shotgun (WGS) entry which is preliminary data.</text>
</comment>
<organism evidence="1">
    <name type="scientific">marine sediment metagenome</name>
    <dbReference type="NCBI Taxonomy" id="412755"/>
    <lineage>
        <taxon>unclassified sequences</taxon>
        <taxon>metagenomes</taxon>
        <taxon>ecological metagenomes</taxon>
    </lineage>
</organism>